<dbReference type="AlphaFoldDB" id="A0A4Q1B1B3"/>
<dbReference type="EMBL" id="NXIE01000004">
    <property type="protein sequence ID" value="RXK12287.1"/>
    <property type="molecule type" value="Genomic_DNA"/>
</dbReference>
<dbReference type="InterPro" id="IPR025282">
    <property type="entry name" value="DUF4214"/>
</dbReference>
<evidence type="ECO:0000259" key="1">
    <source>
        <dbReference type="Pfam" id="PF13946"/>
    </source>
</evidence>
<sequence>MAFNTNQSIVAEYYVAALGRLPDQTGFDFWVGQLDSGMTAEALMGMFFSPDFPEVAERYPEDQTSEETINFIYSSVFGREADAEGLAYWSEKLDSSTKPAILEEMLAVAKDPANIIDGKYLEDQKAIAEEQLIVDPGTPGETKYLQVSQDIIDGTSDDDTFVSYVAQNQNGQQVNTLGSGDVINGGAGEDTLDAQVTAGAYVNGQATSNMAIAPITNSVENIVLHAEIADFNSTANNDLVVLNAKYTNGVETIASNYSDASLLVQNMNTKGTNGTASQTVAMEYTGNKDSDWNESDMTVFYDQDYLVRSAVETNSLYYFTQDRLATQQDDKPFGENTAVDGIKFRIDGETEVVVTIAQDKLDAFLANVPANGVEAYEEFAGLLAEALALKNVELDGALDGFEITLDKSFYRTNGGQNNGGDPLDQYAYAIVLTAPDNVDIDQPAMNQTTKFIPTYDMFNDTSAEKKASDTSVSINVDLEKVGLAADGGDLTIGSMNKDGNNTFNANQAITVTDTLAGFDEFNVHVAGDKSKNSSLASLQSTDNTLRKVTIDSKAGSIANLTIGNSNTDNLTGIFDTSAENMEAFKDVQIMDASTFAGDLTLNAGFTDEIVAKYLDNVTETTLYGLDDAKTELASFDYNGGNGDDTLNLAFDLDGIVTNNFANATDTVGLNVFKMDIDGGKGDDTIIITTDAVASASSATNITIDGGLGDDLIDISSNGGSWTYNVAFSGTHFGHDTVAGFDEGAVTVTDEAQNLDLTGFVAHTNETIVVTVGDKTMTFTATADMADTDIATQVNGMLRGSITGSYEEEHFDGSTNNGTDIDLTNTDANVNEVTVEVRSQVEANGTYDKDTTPIHTATSTTQQQGGLVESATGADTLDFSAYNVDGVLMDNDTTDVVAAGSDLSTVGDTFIWLEASAHDATVYNVYKSTVTDTGITAVADVDFTAGTGNATKGSVIGSINLDADAAGTAIDYNTIVASQLLF</sequence>
<dbReference type="RefSeq" id="WP_129062155.1">
    <property type="nucleotide sequence ID" value="NZ_NXIE01000004.1"/>
</dbReference>
<dbReference type="Proteomes" id="UP000289718">
    <property type="component" value="Unassembled WGS sequence"/>
</dbReference>
<keyword evidence="3" id="KW-1185">Reference proteome</keyword>
<protein>
    <recommendedName>
        <fullName evidence="1">DUF4214 domain-containing protein</fullName>
    </recommendedName>
</protein>
<feature type="domain" description="DUF4214" evidence="1">
    <location>
        <begin position="53"/>
        <end position="98"/>
    </location>
</feature>
<evidence type="ECO:0000313" key="3">
    <source>
        <dbReference type="Proteomes" id="UP000289718"/>
    </source>
</evidence>
<name>A0A4Q1B1B3_9BACT</name>
<comment type="caution">
    <text evidence="2">The sequence shown here is derived from an EMBL/GenBank/DDBJ whole genome shotgun (WGS) entry which is preliminary data.</text>
</comment>
<accession>A0A4Q1B1B3</accession>
<feature type="domain" description="DUF4214" evidence="1">
    <location>
        <begin position="6"/>
        <end position="52"/>
    </location>
</feature>
<evidence type="ECO:0000313" key="2">
    <source>
        <dbReference type="EMBL" id="RXK12287.1"/>
    </source>
</evidence>
<dbReference type="OrthoDB" id="480426at2"/>
<reference evidence="2 3" key="1">
    <citation type="submission" date="2017-09" db="EMBL/GenBank/DDBJ databases">
        <title>Genomics of the genus Arcobacter.</title>
        <authorList>
            <person name="Perez-Cataluna A."/>
            <person name="Figueras M.J."/>
            <person name="Salas-Masso N."/>
        </authorList>
    </citation>
    <scope>NUCLEOTIDE SEQUENCE [LARGE SCALE GENOMIC DNA]</scope>
    <source>
        <strain evidence="2 3">F156-34</strain>
    </source>
</reference>
<proteinExistence type="predicted"/>
<organism evidence="2 3">
    <name type="scientific">Halarcobacter mediterraneus</name>
    <dbReference type="NCBI Taxonomy" id="2023153"/>
    <lineage>
        <taxon>Bacteria</taxon>
        <taxon>Pseudomonadati</taxon>
        <taxon>Campylobacterota</taxon>
        <taxon>Epsilonproteobacteria</taxon>
        <taxon>Campylobacterales</taxon>
        <taxon>Arcobacteraceae</taxon>
        <taxon>Halarcobacter</taxon>
    </lineage>
</organism>
<dbReference type="Pfam" id="PF13946">
    <property type="entry name" value="DUF4214"/>
    <property type="match status" value="2"/>
</dbReference>
<gene>
    <name evidence="2" type="ORF">CP965_11010</name>
</gene>